<dbReference type="RefSeq" id="WP_190284374.1">
    <property type="nucleotide sequence ID" value="NZ_BPNI01000004.1"/>
</dbReference>
<comment type="caution">
    <text evidence="1">The sequence shown here is derived from an EMBL/GenBank/DDBJ whole genome shotgun (WGS) entry which is preliminary data.</text>
</comment>
<gene>
    <name evidence="1" type="ORF">KAM343_04970</name>
</gene>
<dbReference type="EMBL" id="BPNI01000004">
    <property type="protein sequence ID" value="GJA39701.1"/>
    <property type="molecule type" value="Genomic_DNA"/>
</dbReference>
<proteinExistence type="predicted"/>
<name>A0AA37G5K0_AERCA</name>
<reference evidence="1" key="1">
    <citation type="submission" date="2021-07" db="EMBL/GenBank/DDBJ databases">
        <title>Draft genome sequence of carbapenem-resistant Aeromonas spp. in Japan.</title>
        <authorList>
            <person name="Maehana S."/>
            <person name="Suzuki M."/>
            <person name="Kitasato H."/>
        </authorList>
    </citation>
    <scope>NUCLEOTIDE SEQUENCE</scope>
    <source>
        <strain evidence="1">KAM343</strain>
    </source>
</reference>
<dbReference type="Proteomes" id="UP000886939">
    <property type="component" value="Unassembled WGS sequence"/>
</dbReference>
<dbReference type="AlphaFoldDB" id="A0AA37G5K0"/>
<evidence type="ECO:0000313" key="2">
    <source>
        <dbReference type="Proteomes" id="UP000886939"/>
    </source>
</evidence>
<organism evidence="1 2">
    <name type="scientific">Aeromonas caviae</name>
    <name type="common">Aeromonas punctata</name>
    <dbReference type="NCBI Taxonomy" id="648"/>
    <lineage>
        <taxon>Bacteria</taxon>
        <taxon>Pseudomonadati</taxon>
        <taxon>Pseudomonadota</taxon>
        <taxon>Gammaproteobacteria</taxon>
        <taxon>Aeromonadales</taxon>
        <taxon>Aeromonadaceae</taxon>
        <taxon>Aeromonas</taxon>
    </lineage>
</organism>
<evidence type="ECO:0000313" key="1">
    <source>
        <dbReference type="EMBL" id="GJA39701.1"/>
    </source>
</evidence>
<sequence>MADPKRRLTPKEWAKAESLYESGEFNLDQIAAEFGVHPITVQRHMKTHGIEKGAKAAEIKEKVTEKMKDAAEEDASIIAQRIRETKEEHYRLNQAIDKRIVREMVGVESEGRSVATSLGVFKALKTAAETLKITRENRYTVLGIIDNDVLDDELPTLEVRDMMEEEIEAIREQQRLQAAEMGMVHDEDDDDEVIE</sequence>
<dbReference type="Gene3D" id="1.10.10.60">
    <property type="entry name" value="Homeodomain-like"/>
    <property type="match status" value="1"/>
</dbReference>
<accession>A0AA37G5K0</accession>
<protein>
    <submittedName>
        <fullName evidence="1">Uncharacterized protein</fullName>
    </submittedName>
</protein>